<feature type="transmembrane region" description="Helical" evidence="1">
    <location>
        <begin position="209"/>
        <end position="226"/>
    </location>
</feature>
<dbReference type="GO" id="GO:0016020">
    <property type="term" value="C:membrane"/>
    <property type="evidence" value="ECO:0007669"/>
    <property type="project" value="TreeGrafter"/>
</dbReference>
<dbReference type="PANTHER" id="PTHR23028">
    <property type="entry name" value="ACETYLTRANSFERASE"/>
    <property type="match status" value="1"/>
</dbReference>
<feature type="transmembrane region" description="Helical" evidence="1">
    <location>
        <begin position="257"/>
        <end position="284"/>
    </location>
</feature>
<dbReference type="PANTHER" id="PTHR23028:SF53">
    <property type="entry name" value="ACYL_TRANSF_3 DOMAIN-CONTAINING PROTEIN"/>
    <property type="match status" value="1"/>
</dbReference>
<keyword evidence="1" id="KW-0472">Membrane</keyword>
<feature type="transmembrane region" description="Helical" evidence="1">
    <location>
        <begin position="233"/>
        <end position="251"/>
    </location>
</feature>
<feature type="domain" description="Acyltransferase 3" evidence="2">
    <location>
        <begin position="10"/>
        <end position="331"/>
    </location>
</feature>
<reference evidence="3" key="1">
    <citation type="submission" date="2020-05" db="EMBL/GenBank/DDBJ databases">
        <authorList>
            <person name="Chiriac C."/>
            <person name="Salcher M."/>
            <person name="Ghai R."/>
            <person name="Kavagutti S V."/>
        </authorList>
    </citation>
    <scope>NUCLEOTIDE SEQUENCE</scope>
</reference>
<feature type="transmembrane region" description="Helical" evidence="1">
    <location>
        <begin position="12"/>
        <end position="30"/>
    </location>
</feature>
<protein>
    <submittedName>
        <fullName evidence="3">Unannotated protein</fullName>
    </submittedName>
</protein>
<dbReference type="GO" id="GO:0016747">
    <property type="term" value="F:acyltransferase activity, transferring groups other than amino-acyl groups"/>
    <property type="evidence" value="ECO:0007669"/>
    <property type="project" value="InterPro"/>
</dbReference>
<evidence type="ECO:0000313" key="3">
    <source>
        <dbReference type="EMBL" id="CAB4569150.1"/>
    </source>
</evidence>
<evidence type="ECO:0000256" key="1">
    <source>
        <dbReference type="SAM" id="Phobius"/>
    </source>
</evidence>
<dbReference type="EMBL" id="CAEZTS010000013">
    <property type="protein sequence ID" value="CAB4569150.1"/>
    <property type="molecule type" value="Genomic_DNA"/>
</dbReference>
<dbReference type="GO" id="GO:0009103">
    <property type="term" value="P:lipopolysaccharide biosynthetic process"/>
    <property type="evidence" value="ECO:0007669"/>
    <property type="project" value="TreeGrafter"/>
</dbReference>
<feature type="transmembrane region" description="Helical" evidence="1">
    <location>
        <begin position="172"/>
        <end position="189"/>
    </location>
</feature>
<sequence>MHRSDHQKLAEIEGLRAVAVVLVVLYHLGIDVVSGGYVGVDVFFVVSGFLITGLLLREADAEGRISLAAFWARRMRRIVPLAALVAFTTVVVGLSILEPDRDRELIQVGLGAVGFCANLVLHSLLGDYLSGMVNPSPLQHYWSLGVEEQFYVAWPLAVFVIVRLARRWWRPALRAFVVVGIGASLWASIEHARPGASSGFFLPQARAWEIMLGSLLAFASVGVARLPVGARAAIGWIGLAMVGVASCTYDAETVFPGVAALLPVLGAVGIIAAGDTATGPIILLRHRSLQYLGSVSFALYLWHWPLIVFYVHLHGEPDWSGRAVIIAIALLLAEASRRWVENPVRWNTWLSLRPLRSIGAGLVATGLLLGAGVVALGATPTSSTGVASFAPLTTSVTTSTVAVPVATTTPAAVVSNAPTTTAPPPEPRRVRAYLLGDSTMAVMRWFEQGQVALRGFDYVMDAEGCRRLYYQSCESRELRVPDEAVDVIPTIDVTQYDVLVVMVGYHSRPGSFEKELVAVGEALAATGLPVIFVNYKESMTFPEAGSKGTRSVYTGFNETLARLVAEGRMGDTRIADWNRFTNAHPEWFRPDGIHTTIVGAVALGWFLSMTIAGMFDNPCPFDGEYPCVVPDMDDGSIDYLARFGVEYTDTHCYEDREERRRKCREDRRITATDL</sequence>
<evidence type="ECO:0000259" key="2">
    <source>
        <dbReference type="Pfam" id="PF01757"/>
    </source>
</evidence>
<feature type="transmembrane region" description="Helical" evidence="1">
    <location>
        <begin position="319"/>
        <end position="336"/>
    </location>
</feature>
<dbReference type="AlphaFoldDB" id="A0A6J6DY67"/>
<dbReference type="Pfam" id="PF01757">
    <property type="entry name" value="Acyl_transf_3"/>
    <property type="match status" value="1"/>
</dbReference>
<feature type="transmembrane region" description="Helical" evidence="1">
    <location>
        <begin position="36"/>
        <end position="57"/>
    </location>
</feature>
<feature type="transmembrane region" description="Helical" evidence="1">
    <location>
        <begin position="78"/>
        <end position="97"/>
    </location>
</feature>
<organism evidence="3">
    <name type="scientific">freshwater metagenome</name>
    <dbReference type="NCBI Taxonomy" id="449393"/>
    <lineage>
        <taxon>unclassified sequences</taxon>
        <taxon>metagenomes</taxon>
        <taxon>ecological metagenomes</taxon>
    </lineage>
</organism>
<keyword evidence="1" id="KW-1133">Transmembrane helix</keyword>
<proteinExistence type="predicted"/>
<dbReference type="InterPro" id="IPR050879">
    <property type="entry name" value="Acyltransferase_3"/>
</dbReference>
<keyword evidence="1" id="KW-0812">Transmembrane</keyword>
<name>A0A6J6DY67_9ZZZZ</name>
<dbReference type="SUPFAM" id="SSF52266">
    <property type="entry name" value="SGNH hydrolase"/>
    <property type="match status" value="1"/>
</dbReference>
<dbReference type="InterPro" id="IPR002656">
    <property type="entry name" value="Acyl_transf_3_dom"/>
</dbReference>
<feature type="transmembrane region" description="Helical" evidence="1">
    <location>
        <begin position="291"/>
        <end position="313"/>
    </location>
</feature>
<gene>
    <name evidence="3" type="ORF">UFOPK1722_00258</name>
</gene>
<feature type="transmembrane region" description="Helical" evidence="1">
    <location>
        <begin position="357"/>
        <end position="378"/>
    </location>
</feature>
<accession>A0A6J6DY67</accession>